<gene>
    <name evidence="2" type="ORF">J2Z30_008577</name>
</gene>
<evidence type="ECO:0000313" key="3">
    <source>
        <dbReference type="Proteomes" id="UP000756710"/>
    </source>
</evidence>
<dbReference type="EMBL" id="JAGGLR010000031">
    <property type="protein sequence ID" value="MBP2067511.1"/>
    <property type="molecule type" value="Genomic_DNA"/>
</dbReference>
<keyword evidence="3" id="KW-1185">Reference proteome</keyword>
<evidence type="ECO:0000313" key="2">
    <source>
        <dbReference type="EMBL" id="MBP2067511.1"/>
    </source>
</evidence>
<proteinExistence type="predicted"/>
<feature type="region of interest" description="Disordered" evidence="1">
    <location>
        <begin position="140"/>
        <end position="202"/>
    </location>
</feature>
<evidence type="ECO:0000256" key="1">
    <source>
        <dbReference type="SAM" id="MobiDB-lite"/>
    </source>
</evidence>
<organism evidence="2 3">
    <name type="scientific">Streptomyces iranensis</name>
    <dbReference type="NCBI Taxonomy" id="576784"/>
    <lineage>
        <taxon>Bacteria</taxon>
        <taxon>Bacillati</taxon>
        <taxon>Actinomycetota</taxon>
        <taxon>Actinomycetes</taxon>
        <taxon>Kitasatosporales</taxon>
        <taxon>Streptomycetaceae</taxon>
        <taxon>Streptomyces</taxon>
        <taxon>Streptomyces violaceusniger group</taxon>
    </lineage>
</organism>
<comment type="caution">
    <text evidence="2">The sequence shown here is derived from an EMBL/GenBank/DDBJ whole genome shotgun (WGS) entry which is preliminary data.</text>
</comment>
<name>A0ABS4N645_9ACTN</name>
<protein>
    <submittedName>
        <fullName evidence="2">Uncharacterized protein</fullName>
    </submittedName>
</protein>
<accession>A0ABS4N645</accession>
<reference evidence="2 3" key="1">
    <citation type="submission" date="2021-03" db="EMBL/GenBank/DDBJ databases">
        <title>Genomic Encyclopedia of Type Strains, Phase IV (KMG-IV): sequencing the most valuable type-strain genomes for metagenomic binning, comparative biology and taxonomic classification.</title>
        <authorList>
            <person name="Goeker M."/>
        </authorList>
    </citation>
    <scope>NUCLEOTIDE SEQUENCE [LARGE SCALE GENOMIC DNA]</scope>
    <source>
        <strain evidence="2 3">DSM 41954</strain>
    </source>
</reference>
<dbReference type="Proteomes" id="UP000756710">
    <property type="component" value="Unassembled WGS sequence"/>
</dbReference>
<feature type="compositionally biased region" description="Basic and acidic residues" evidence="1">
    <location>
        <begin position="140"/>
        <end position="165"/>
    </location>
</feature>
<sequence>MDTGQLAGAVEDVDPAPCLAAEDDHAPSTARFVVGLDHGGLVVLAPGDARLVGHPGVQSPVPHQEIGLGRAAGVGHDLVIGVLEHDRGADVMGECLGEGYVASAGQEEMDEIRVEALERDEIRVPLIRDQLVHLGGHLHEGQFVRQTDERETEPPGLVDQRRGHGGESPAAELDDQRGSPGRTHLPDVAPLLTRGPADAQAGGQEQLATGQELGDVRDLHWVDPADRMVEILLARVYPGGGAAEYFELQGGCY</sequence>